<protein>
    <recommendedName>
        <fullName evidence="3">Ubiquitin-activating enzyme SCCH domain-containing protein</fullName>
    </recommendedName>
</protein>
<name>A0A8J2JCH8_9HEXA</name>
<evidence type="ECO:0000256" key="1">
    <source>
        <dbReference type="ARBA" id="ARBA00005673"/>
    </source>
</evidence>
<dbReference type="Proteomes" id="UP000708208">
    <property type="component" value="Unassembled WGS sequence"/>
</dbReference>
<evidence type="ECO:0000313" key="4">
    <source>
        <dbReference type="EMBL" id="CAG7717640.1"/>
    </source>
</evidence>
<dbReference type="Pfam" id="PF10585">
    <property type="entry name" value="UBA_E1_SCCH"/>
    <property type="match status" value="1"/>
</dbReference>
<evidence type="ECO:0000259" key="3">
    <source>
        <dbReference type="Pfam" id="PF10585"/>
    </source>
</evidence>
<comment type="pathway">
    <text evidence="2">Protein modification.</text>
</comment>
<feature type="non-terminal residue" evidence="4">
    <location>
        <position position="53"/>
    </location>
</feature>
<feature type="domain" description="Ubiquitin-activating enzyme SCCH" evidence="3">
    <location>
        <begin position="7"/>
        <end position="52"/>
    </location>
</feature>
<keyword evidence="5" id="KW-1185">Reference proteome</keyword>
<proteinExistence type="inferred from homology"/>
<comment type="similarity">
    <text evidence="1">Belongs to the ubiquitin-activating E1 family.</text>
</comment>
<evidence type="ECO:0000256" key="2">
    <source>
        <dbReference type="ARBA" id="ARBA00043952"/>
    </source>
</evidence>
<feature type="non-terminal residue" evidence="4">
    <location>
        <position position="1"/>
    </location>
</feature>
<dbReference type="InterPro" id="IPR019572">
    <property type="entry name" value="UBA_E1_SCCH"/>
</dbReference>
<reference evidence="4" key="1">
    <citation type="submission" date="2021-06" db="EMBL/GenBank/DDBJ databases">
        <authorList>
            <person name="Hodson N. C."/>
            <person name="Mongue J. A."/>
            <person name="Jaron S. K."/>
        </authorList>
    </citation>
    <scope>NUCLEOTIDE SEQUENCE</scope>
</reference>
<sequence length="53" mass="6190">CTLKNFPNAIEHTLQWARDQFEGLFRQPMENAASFLKDQRFLEKALRLPGSQP</sequence>
<dbReference type="EMBL" id="CAJVCH010047411">
    <property type="protein sequence ID" value="CAG7717640.1"/>
    <property type="molecule type" value="Genomic_DNA"/>
</dbReference>
<dbReference type="AlphaFoldDB" id="A0A8J2JCH8"/>
<evidence type="ECO:0000313" key="5">
    <source>
        <dbReference type="Proteomes" id="UP000708208"/>
    </source>
</evidence>
<gene>
    <name evidence="4" type="ORF">AFUS01_LOCUS7084</name>
</gene>
<organism evidence="4 5">
    <name type="scientific">Allacma fusca</name>
    <dbReference type="NCBI Taxonomy" id="39272"/>
    <lineage>
        <taxon>Eukaryota</taxon>
        <taxon>Metazoa</taxon>
        <taxon>Ecdysozoa</taxon>
        <taxon>Arthropoda</taxon>
        <taxon>Hexapoda</taxon>
        <taxon>Collembola</taxon>
        <taxon>Symphypleona</taxon>
        <taxon>Sminthuridae</taxon>
        <taxon>Allacma</taxon>
    </lineage>
</organism>
<dbReference type="OrthoDB" id="10252231at2759"/>
<accession>A0A8J2JCH8</accession>
<comment type="caution">
    <text evidence="4">The sequence shown here is derived from an EMBL/GenBank/DDBJ whole genome shotgun (WGS) entry which is preliminary data.</text>
</comment>